<dbReference type="InParanoid" id="L5JY11"/>
<evidence type="ECO:0000256" key="2">
    <source>
        <dbReference type="ARBA" id="ARBA00022737"/>
    </source>
</evidence>
<dbReference type="PANTHER" id="PTHR47166">
    <property type="entry name" value="ZINC FINGER PROTEIN 831"/>
    <property type="match status" value="1"/>
</dbReference>
<dbReference type="EMBL" id="KB031072">
    <property type="protein sequence ID" value="ELK04354.1"/>
    <property type="molecule type" value="Genomic_DNA"/>
</dbReference>
<dbReference type="GO" id="GO:0008270">
    <property type="term" value="F:zinc ion binding"/>
    <property type="evidence" value="ECO:0007669"/>
    <property type="project" value="UniProtKB-KW"/>
</dbReference>
<dbReference type="AlphaFoldDB" id="L5JY11"/>
<evidence type="ECO:0000256" key="1">
    <source>
        <dbReference type="ARBA" id="ARBA00022723"/>
    </source>
</evidence>
<proteinExistence type="predicted"/>
<name>L5JY11_PTEAL</name>
<evidence type="ECO:0000259" key="7">
    <source>
        <dbReference type="PROSITE" id="PS50157"/>
    </source>
</evidence>
<dbReference type="PROSITE" id="PS00028">
    <property type="entry name" value="ZINC_FINGER_C2H2_1"/>
    <property type="match status" value="2"/>
</dbReference>
<evidence type="ECO:0000313" key="9">
    <source>
        <dbReference type="Proteomes" id="UP000010552"/>
    </source>
</evidence>
<evidence type="ECO:0000256" key="6">
    <source>
        <dbReference type="SAM" id="MobiDB-lite"/>
    </source>
</evidence>
<feature type="domain" description="C2H2-type" evidence="7">
    <location>
        <begin position="171"/>
        <end position="200"/>
    </location>
</feature>
<keyword evidence="3 5" id="KW-0863">Zinc-finger</keyword>
<feature type="region of interest" description="Disordered" evidence="6">
    <location>
        <begin position="192"/>
        <end position="264"/>
    </location>
</feature>
<dbReference type="SMART" id="SM00355">
    <property type="entry name" value="ZnF_C2H2"/>
    <property type="match status" value="2"/>
</dbReference>
<organism evidence="8 9">
    <name type="scientific">Pteropus alecto</name>
    <name type="common">Black flying fox</name>
    <dbReference type="NCBI Taxonomy" id="9402"/>
    <lineage>
        <taxon>Eukaryota</taxon>
        <taxon>Metazoa</taxon>
        <taxon>Chordata</taxon>
        <taxon>Craniata</taxon>
        <taxon>Vertebrata</taxon>
        <taxon>Euteleostomi</taxon>
        <taxon>Mammalia</taxon>
        <taxon>Eutheria</taxon>
        <taxon>Laurasiatheria</taxon>
        <taxon>Chiroptera</taxon>
        <taxon>Yinpterochiroptera</taxon>
        <taxon>Pteropodoidea</taxon>
        <taxon>Pteropodidae</taxon>
        <taxon>Pteropodinae</taxon>
        <taxon>Pteropus</taxon>
    </lineage>
</organism>
<dbReference type="Proteomes" id="UP000010552">
    <property type="component" value="Unassembled WGS sequence"/>
</dbReference>
<dbReference type="eggNOG" id="KOG1721">
    <property type="taxonomic scope" value="Eukaryota"/>
</dbReference>
<dbReference type="PANTHER" id="PTHR47166:SF1">
    <property type="entry name" value="ZINC FINGER PROTEIN 831"/>
    <property type="match status" value="1"/>
</dbReference>
<sequence length="385" mass="39600">MEVPALACPASPARDQPAPASAAPGAAGGQASPRLTLGPVILPPEQGLAPAVFLKALPIPLSHTVPPGSLQPRAPLVAGSLEGGSVPFILSPLLQPEGPGPAHLGKPAAPTLTVNIVGALPVLSPGLGPALGGLGKVRNAGKYLCPHCGRDCLKPSVLEKHIRSHTGERPFPCTTCGIAFKTQSNLYKHRRTQTHLNNSRLSSESDGAGGSILEEGDKAGETPRAAGQGGSWSQGGGDGTRSEKPLSPGVQGAGPCPVPTAYLSPVTENRDLKPEAAPCPRYRGSVLQSRVQLRAGRLRKPLWVLRKDWPPPPRKGPDPHGILGQPSSETAGPSYAPQGIESRPRFRQMRGKVNTDTLCANPIGNDPGGSAASSESAVRTAGLST</sequence>
<dbReference type="InterPro" id="IPR013087">
    <property type="entry name" value="Znf_C2H2_type"/>
</dbReference>
<feature type="compositionally biased region" description="Polar residues" evidence="6">
    <location>
        <begin position="371"/>
        <end position="385"/>
    </location>
</feature>
<dbReference type="FunFam" id="3.30.160.60:FF:000710">
    <property type="entry name" value="Zinc finger protein 768"/>
    <property type="match status" value="1"/>
</dbReference>
<protein>
    <submittedName>
        <fullName evidence="8">Zinc finger protein 831</fullName>
    </submittedName>
</protein>
<feature type="compositionally biased region" description="Gly residues" evidence="6">
    <location>
        <begin position="227"/>
        <end position="239"/>
    </location>
</feature>
<gene>
    <name evidence="8" type="ORF">PAL_GLEAN10024600</name>
</gene>
<dbReference type="InterPro" id="IPR036236">
    <property type="entry name" value="Znf_C2H2_sf"/>
</dbReference>
<feature type="region of interest" description="Disordered" evidence="6">
    <location>
        <begin position="1"/>
        <end position="31"/>
    </location>
</feature>
<feature type="region of interest" description="Disordered" evidence="6">
    <location>
        <begin position="306"/>
        <end position="385"/>
    </location>
</feature>
<dbReference type="Gene3D" id="3.30.160.60">
    <property type="entry name" value="Classic Zinc Finger"/>
    <property type="match status" value="2"/>
</dbReference>
<dbReference type="STRING" id="9402.L5JY11"/>
<reference evidence="9" key="1">
    <citation type="journal article" date="2013" name="Science">
        <title>Comparative analysis of bat genomes provides insight into the evolution of flight and immunity.</title>
        <authorList>
            <person name="Zhang G."/>
            <person name="Cowled C."/>
            <person name="Shi Z."/>
            <person name="Huang Z."/>
            <person name="Bishop-Lilly K.A."/>
            <person name="Fang X."/>
            <person name="Wynne J.W."/>
            <person name="Xiong Z."/>
            <person name="Baker M.L."/>
            <person name="Zhao W."/>
            <person name="Tachedjian M."/>
            <person name="Zhu Y."/>
            <person name="Zhou P."/>
            <person name="Jiang X."/>
            <person name="Ng J."/>
            <person name="Yang L."/>
            <person name="Wu L."/>
            <person name="Xiao J."/>
            <person name="Feng Y."/>
            <person name="Chen Y."/>
            <person name="Sun X."/>
            <person name="Zhang Y."/>
            <person name="Marsh G.A."/>
            <person name="Crameri G."/>
            <person name="Broder C.C."/>
            <person name="Frey K.G."/>
            <person name="Wang L.F."/>
            <person name="Wang J."/>
        </authorList>
    </citation>
    <scope>NUCLEOTIDE SEQUENCE [LARGE SCALE GENOMIC DNA]</scope>
</reference>
<evidence type="ECO:0000313" key="8">
    <source>
        <dbReference type="EMBL" id="ELK04354.1"/>
    </source>
</evidence>
<accession>L5JY11</accession>
<dbReference type="SUPFAM" id="SSF57667">
    <property type="entry name" value="beta-beta-alpha zinc fingers"/>
    <property type="match status" value="1"/>
</dbReference>
<dbReference type="Pfam" id="PF00096">
    <property type="entry name" value="zf-C2H2"/>
    <property type="match status" value="1"/>
</dbReference>
<feature type="compositionally biased region" description="Low complexity" evidence="6">
    <location>
        <begin position="16"/>
        <end position="31"/>
    </location>
</feature>
<feature type="domain" description="C2H2-type" evidence="7">
    <location>
        <begin position="143"/>
        <end position="170"/>
    </location>
</feature>
<keyword evidence="4" id="KW-0862">Zinc</keyword>
<evidence type="ECO:0000256" key="4">
    <source>
        <dbReference type="ARBA" id="ARBA00022833"/>
    </source>
</evidence>
<keyword evidence="1" id="KW-0479">Metal-binding</keyword>
<dbReference type="PROSITE" id="PS50157">
    <property type="entry name" value="ZINC_FINGER_C2H2_2"/>
    <property type="match status" value="2"/>
</dbReference>
<feature type="compositionally biased region" description="Polar residues" evidence="6">
    <location>
        <begin position="194"/>
        <end position="205"/>
    </location>
</feature>
<evidence type="ECO:0000256" key="5">
    <source>
        <dbReference type="PROSITE-ProRule" id="PRU00042"/>
    </source>
</evidence>
<keyword evidence="2" id="KW-0677">Repeat</keyword>
<evidence type="ECO:0000256" key="3">
    <source>
        <dbReference type="ARBA" id="ARBA00022771"/>
    </source>
</evidence>
<keyword evidence="9" id="KW-1185">Reference proteome</keyword>